<comment type="similarity">
    <text evidence="4 19">Belongs to the CarB family.</text>
</comment>
<dbReference type="InterPro" id="IPR005480">
    <property type="entry name" value="CPSase_lsu_oligo"/>
</dbReference>
<dbReference type="PROSITE" id="PS00867">
    <property type="entry name" value="CPSASE_2"/>
    <property type="match status" value="2"/>
</dbReference>
<dbReference type="InterPro" id="IPR016185">
    <property type="entry name" value="PreATP-grasp_dom_sf"/>
</dbReference>
<dbReference type="PANTHER" id="PTHR11405">
    <property type="entry name" value="CARBAMOYLTRANSFERASE FAMILY MEMBER"/>
    <property type="match status" value="1"/>
</dbReference>
<feature type="binding site" evidence="19">
    <location>
        <position position="823"/>
    </location>
    <ligand>
        <name>Mn(2+)</name>
        <dbReference type="ChEBI" id="CHEBI:29035"/>
        <label>3</label>
    </ligand>
</feature>
<feature type="binding site" evidence="19">
    <location>
        <position position="837"/>
    </location>
    <ligand>
        <name>Mn(2+)</name>
        <dbReference type="ChEBI" id="CHEBI:29035"/>
        <label>4</label>
    </ligand>
</feature>
<feature type="binding site" evidence="19">
    <location>
        <position position="241"/>
    </location>
    <ligand>
        <name>ATP</name>
        <dbReference type="ChEBI" id="CHEBI:30616"/>
        <label>1</label>
    </ligand>
</feature>
<feature type="binding site" evidence="19">
    <location>
        <position position="210"/>
    </location>
    <ligand>
        <name>ATP</name>
        <dbReference type="ChEBI" id="CHEBI:30616"/>
        <label>1</label>
    </ligand>
</feature>
<evidence type="ECO:0000256" key="4">
    <source>
        <dbReference type="ARBA" id="ARBA00009799"/>
    </source>
</evidence>
<feature type="binding site" evidence="19">
    <location>
        <position position="837"/>
    </location>
    <ligand>
        <name>Mg(2+)</name>
        <dbReference type="ChEBI" id="CHEBI:18420"/>
        <label>4</label>
    </ligand>
</feature>
<dbReference type="FunFam" id="3.30.470.20:FF:000007">
    <property type="entry name" value="Carbamoyl-phosphate synthase large chain"/>
    <property type="match status" value="1"/>
</dbReference>
<feature type="binding site" evidence="19">
    <location>
        <position position="835"/>
    </location>
    <ligand>
        <name>Mn(2+)</name>
        <dbReference type="ChEBI" id="CHEBI:29035"/>
        <label>3</label>
    </ligand>
</feature>
<feature type="binding site" evidence="19">
    <location>
        <position position="835"/>
    </location>
    <ligand>
        <name>Mg(2+)</name>
        <dbReference type="ChEBI" id="CHEBI:18420"/>
        <label>3</label>
    </ligand>
</feature>
<comment type="pathway">
    <text evidence="2 19">Pyrimidine metabolism; UMP biosynthesis via de novo pathway; (S)-dihydroorotate from bicarbonate: step 1/3.</text>
</comment>
<dbReference type="FunFam" id="3.40.50.20:FF:000001">
    <property type="entry name" value="Carbamoyl-phosphate synthase large chain"/>
    <property type="match status" value="1"/>
</dbReference>
<comment type="cofactor">
    <cofactor evidence="1">
        <name>Mn(2+)</name>
        <dbReference type="ChEBI" id="CHEBI:29035"/>
    </cofactor>
</comment>
<dbReference type="PROSITE" id="PS51257">
    <property type="entry name" value="PROKAR_LIPOPROTEIN"/>
    <property type="match status" value="1"/>
</dbReference>
<evidence type="ECO:0000259" key="21">
    <source>
        <dbReference type="PROSITE" id="PS51855"/>
    </source>
</evidence>
<feature type="binding site" evidence="19">
    <location>
        <position position="285"/>
    </location>
    <ligand>
        <name>Mg(2+)</name>
        <dbReference type="ChEBI" id="CHEBI:18420"/>
        <label>1</label>
    </ligand>
</feature>
<comment type="catalytic activity">
    <reaction evidence="16 19">
        <text>hydrogencarbonate + L-glutamine + 2 ATP + H2O = carbamoyl phosphate + L-glutamate + 2 ADP + phosphate + 2 H(+)</text>
        <dbReference type="Rhea" id="RHEA:18633"/>
        <dbReference type="ChEBI" id="CHEBI:15377"/>
        <dbReference type="ChEBI" id="CHEBI:15378"/>
        <dbReference type="ChEBI" id="CHEBI:17544"/>
        <dbReference type="ChEBI" id="CHEBI:29985"/>
        <dbReference type="ChEBI" id="CHEBI:30616"/>
        <dbReference type="ChEBI" id="CHEBI:43474"/>
        <dbReference type="ChEBI" id="CHEBI:58228"/>
        <dbReference type="ChEBI" id="CHEBI:58359"/>
        <dbReference type="ChEBI" id="CHEBI:456216"/>
        <dbReference type="EC" id="6.3.5.5"/>
    </reaction>
</comment>
<feature type="binding site" evidence="19">
    <location>
        <position position="299"/>
    </location>
    <ligand>
        <name>Mn(2+)</name>
        <dbReference type="ChEBI" id="CHEBI:29035"/>
        <label>2</label>
    </ligand>
</feature>
<feature type="binding site" evidence="19">
    <location>
        <position position="243"/>
    </location>
    <ligand>
        <name>ATP</name>
        <dbReference type="ChEBI" id="CHEBI:30616"/>
        <label>1</label>
    </ligand>
</feature>
<dbReference type="FunFam" id="1.10.1030.10:FF:000002">
    <property type="entry name" value="Carbamoyl-phosphate synthase large chain"/>
    <property type="match status" value="1"/>
</dbReference>
<dbReference type="PRINTS" id="PR00098">
    <property type="entry name" value="CPSASE"/>
</dbReference>
<evidence type="ECO:0000256" key="7">
    <source>
        <dbReference type="ARBA" id="ARBA00022605"/>
    </source>
</evidence>
<dbReference type="Pfam" id="PF02142">
    <property type="entry name" value="MGS"/>
    <property type="match status" value="1"/>
</dbReference>
<feature type="binding site" evidence="19">
    <location>
        <position position="301"/>
    </location>
    <ligand>
        <name>Mg(2+)</name>
        <dbReference type="ChEBI" id="CHEBI:18420"/>
        <label>2</label>
    </ligand>
</feature>
<comment type="subunit">
    <text evidence="18 19">Composed of two chains; the small (or glutamine) chain promotes the hydrolysis of glutamine to ammonia, which is used by the large (or ammonia) chain to synthesize carbamoyl phosphate. Tetramer of heterodimers (alpha,beta)4.</text>
</comment>
<feature type="binding site" evidence="19">
    <location>
        <position position="782"/>
    </location>
    <ligand>
        <name>ATP</name>
        <dbReference type="ChEBI" id="CHEBI:30616"/>
        <label>2</label>
    </ligand>
</feature>
<feature type="domain" description="ATP-grasp" evidence="20">
    <location>
        <begin position="673"/>
        <end position="864"/>
    </location>
</feature>
<feature type="binding site" evidence="19">
    <location>
        <position position="835"/>
    </location>
    <ligand>
        <name>Mg(2+)</name>
        <dbReference type="ChEBI" id="CHEBI:18420"/>
        <label>4</label>
    </ligand>
</feature>
<name>A0A523UUL0_UNCT6</name>
<dbReference type="UniPathway" id="UPA00068">
    <property type="reaction ID" value="UER00171"/>
</dbReference>
<dbReference type="Gene3D" id="1.10.1030.10">
    <property type="entry name" value="Carbamoyl-phosphate synthetase, large subunit oligomerisation domain"/>
    <property type="match status" value="1"/>
</dbReference>
<feature type="binding site" evidence="19">
    <location>
        <position position="823"/>
    </location>
    <ligand>
        <name>ATP</name>
        <dbReference type="ChEBI" id="CHEBI:30616"/>
        <label>2</label>
    </ligand>
</feature>
<dbReference type="SUPFAM" id="SSF48108">
    <property type="entry name" value="Carbamoyl phosphate synthetase, large subunit connection domain"/>
    <property type="match status" value="1"/>
</dbReference>
<evidence type="ECO:0000256" key="3">
    <source>
        <dbReference type="ARBA" id="ARBA00005077"/>
    </source>
</evidence>
<comment type="caution">
    <text evidence="19">Lacks conserved residue(s) required for the propagation of feature annotation.</text>
</comment>
<dbReference type="SUPFAM" id="SSF52335">
    <property type="entry name" value="Methylglyoxal synthase-like"/>
    <property type="match status" value="1"/>
</dbReference>
<keyword evidence="13 19" id="KW-0665">Pyrimidine biosynthesis</keyword>
<comment type="cofactor">
    <cofactor evidence="19">
        <name>Mg(2+)</name>
        <dbReference type="ChEBI" id="CHEBI:18420"/>
    </cofactor>
    <cofactor evidence="19">
        <name>Mn(2+)</name>
        <dbReference type="ChEBI" id="CHEBI:29035"/>
    </cofactor>
    <text evidence="19">Binds 4 Mg(2+) or Mn(2+) ions per subunit.</text>
</comment>
<feature type="binding site" evidence="19">
    <location>
        <position position="176"/>
    </location>
    <ligand>
        <name>ATP</name>
        <dbReference type="ChEBI" id="CHEBI:30616"/>
        <label>1</label>
    </ligand>
</feature>
<dbReference type="GO" id="GO:0006541">
    <property type="term" value="P:glutamine metabolic process"/>
    <property type="evidence" value="ECO:0007669"/>
    <property type="project" value="TreeGrafter"/>
</dbReference>
<evidence type="ECO:0000256" key="10">
    <source>
        <dbReference type="ARBA" id="ARBA00022741"/>
    </source>
</evidence>
<dbReference type="NCBIfam" id="NF009455">
    <property type="entry name" value="PRK12815.1"/>
    <property type="match status" value="1"/>
</dbReference>
<evidence type="ECO:0000256" key="8">
    <source>
        <dbReference type="ARBA" id="ARBA00022723"/>
    </source>
</evidence>
<feature type="binding site" evidence="19">
    <location>
        <position position="299"/>
    </location>
    <ligand>
        <name>Mg(2+)</name>
        <dbReference type="ChEBI" id="CHEBI:18420"/>
        <label>2</label>
    </ligand>
</feature>
<evidence type="ECO:0000256" key="2">
    <source>
        <dbReference type="ARBA" id="ARBA00004812"/>
    </source>
</evidence>
<protein>
    <recommendedName>
        <fullName evidence="19">Carbamoyl phosphate synthase large chain</fullName>
        <ecNumber evidence="19">6.3.4.16</ecNumber>
        <ecNumber evidence="19">6.3.5.5</ecNumber>
    </recommendedName>
    <alternativeName>
        <fullName evidence="19">Carbamoyl phosphate synthetase ammonia chain</fullName>
    </alternativeName>
</protein>
<dbReference type="InterPro" id="IPR011761">
    <property type="entry name" value="ATP-grasp"/>
</dbReference>
<dbReference type="Gene3D" id="3.40.50.1380">
    <property type="entry name" value="Methylglyoxal synthase-like domain"/>
    <property type="match status" value="1"/>
</dbReference>
<dbReference type="FunFam" id="3.40.50.20:FF:000002">
    <property type="entry name" value="Carbamoyl-phosphate synthase large chain"/>
    <property type="match status" value="1"/>
</dbReference>
<reference evidence="22 23" key="1">
    <citation type="submission" date="2019-03" db="EMBL/GenBank/DDBJ databases">
        <title>Metabolic potential of uncultured bacteria and archaea associated with petroleum seepage in deep-sea sediments.</title>
        <authorList>
            <person name="Dong X."/>
            <person name="Hubert C."/>
        </authorList>
    </citation>
    <scope>NUCLEOTIDE SEQUENCE [LARGE SCALE GENOMIC DNA]</scope>
    <source>
        <strain evidence="22">E44_bin18</strain>
    </source>
</reference>
<proteinExistence type="inferred from homology"/>
<comment type="catalytic activity">
    <reaction evidence="15 19">
        <text>hydrogencarbonate + NH4(+) + 2 ATP = carbamoyl phosphate + 2 ADP + phosphate + 2 H(+)</text>
        <dbReference type="Rhea" id="RHEA:18029"/>
        <dbReference type="ChEBI" id="CHEBI:15378"/>
        <dbReference type="ChEBI" id="CHEBI:17544"/>
        <dbReference type="ChEBI" id="CHEBI:28938"/>
        <dbReference type="ChEBI" id="CHEBI:30616"/>
        <dbReference type="ChEBI" id="CHEBI:43474"/>
        <dbReference type="ChEBI" id="CHEBI:58228"/>
        <dbReference type="ChEBI" id="CHEBI:456216"/>
        <dbReference type="EC" id="6.3.4.16"/>
    </reaction>
</comment>
<dbReference type="InterPro" id="IPR036914">
    <property type="entry name" value="MGS-like_dom_sf"/>
</dbReference>
<evidence type="ECO:0000256" key="19">
    <source>
        <dbReference type="HAMAP-Rule" id="MF_01210"/>
    </source>
</evidence>
<evidence type="ECO:0000256" key="11">
    <source>
        <dbReference type="ARBA" id="ARBA00022840"/>
    </source>
</evidence>
<dbReference type="GO" id="GO:0046872">
    <property type="term" value="F:metal ion binding"/>
    <property type="evidence" value="ECO:0007669"/>
    <property type="project" value="UniProtKB-KW"/>
</dbReference>
<evidence type="ECO:0000256" key="12">
    <source>
        <dbReference type="ARBA" id="ARBA00022842"/>
    </source>
</evidence>
<dbReference type="NCBIfam" id="NF003671">
    <property type="entry name" value="PRK05294.1"/>
    <property type="match status" value="1"/>
</dbReference>
<keyword evidence="5 19" id="KW-0055">Arginine biosynthesis</keyword>
<keyword evidence="14" id="KW-0464">Manganese</keyword>
<dbReference type="PROSITE" id="PS51855">
    <property type="entry name" value="MGS"/>
    <property type="match status" value="1"/>
</dbReference>
<evidence type="ECO:0000256" key="17">
    <source>
        <dbReference type="ARBA" id="ARBA00057223"/>
    </source>
</evidence>
<evidence type="ECO:0000256" key="16">
    <source>
        <dbReference type="ARBA" id="ARBA00048816"/>
    </source>
</evidence>
<dbReference type="EC" id="6.3.5.5" evidence="19"/>
<feature type="binding site" evidence="19">
    <location>
        <position position="835"/>
    </location>
    <ligand>
        <name>ATP</name>
        <dbReference type="ChEBI" id="CHEBI:30616"/>
        <label>2</label>
    </ligand>
</feature>
<evidence type="ECO:0000256" key="9">
    <source>
        <dbReference type="ARBA" id="ARBA00022737"/>
    </source>
</evidence>
<comment type="domain">
    <text evidence="19">The large subunit is composed of 2 ATP-grasp domains that are involved in binding the 2 ATP molecules needed for carbamoyl phosphate synthesis. The N-terminal ATP-grasp domain (referred to as the carboxyphosphate synthetic component) catalyzes the ATP-dependent phosphorylation of hydrogencarbonate to carboxyphosphate and the subsequent nucleophilic attack by ammonia to form a carbamate intermediate. The C-terminal ATP-grasp domain (referred to as the carbamoyl phosphate synthetic component) then catalyzes the phosphorylation of carbamate with the second ATP to form the end product carbamoyl phosphate. The reactive and unstable enzyme intermediates are sequentially channeled from one active site to the next through the interior of the protein over a distance of at least 96 A.</text>
</comment>
<feature type="binding site" evidence="19">
    <location>
        <position position="781"/>
    </location>
    <ligand>
        <name>ATP</name>
        <dbReference type="ChEBI" id="CHEBI:30616"/>
        <label>2</label>
    </ligand>
</feature>
<feature type="region of interest" description="Carboxyphosphate synthetic domain" evidence="19">
    <location>
        <begin position="1"/>
        <end position="402"/>
    </location>
</feature>
<dbReference type="CDD" id="cd01424">
    <property type="entry name" value="MGS_CPS_II"/>
    <property type="match status" value="1"/>
</dbReference>
<dbReference type="SUPFAM" id="SSF52440">
    <property type="entry name" value="PreATP-grasp domain"/>
    <property type="match status" value="2"/>
</dbReference>
<sequence length="1066" mass="117639">MPRRDDIRKILIIGSGPIVIGQACEFDYAGTQACRALRSEGYEVVLVNSNPATIMTDPEMAERTYIEPLTTEVCKAIILREKPDAVLSTLGGQTGLNIAYSLARSGFLEEQGVELLGAKLEVIKKAEDRSLFKTAMDNICLETPRSVFVESMEEAEKKVRNFDFPLIIRPYFTLGGIGSSVVEDQGQFRRSIAAALNASPVHATLIEEFLLGWREYELEVMRDRSDNAIVVCSIENFDPMGIHTGDSITVAPQQTLPDKEYQKMRDAALMVIREIGVDTGGSNVQFAYNPEDGRMLVIEMNPRVSRSSALASKATGFPIAKIATKLAIGYTLDEIPNDITGTTPASFEPVLDYCVVKLPRWASEKFPKADATLSSQMKSVGEVMAVGRTFKEAFQKAIASLEQPKAVDRWISGNGATLEQVKKALAVPNPTRCLYMRDALRLGMSIEEIHSLTKVDRWFITRLLEIVSLEKEIKNAPQLTPELLREAKRNGFADLELSYLIDRNEGEVRELRSRHRILPVIKSVDTCAGEFEARTPYYYSTYETEDEFKPTDSKKVVIVGSGPNRIGQGIEFDYCCVHASLALREEGYESIMINSNPETVSTDYDISDRLYFEPLSFEHVLNIVEKEDPFGLIVQLGGQTALKLAGSLAKSGVRILGTSPNDIDRAEDRKRFRKVINSLGLRQPRSATSTDLASAIEVASEIGYPAIVRPSYVLGGRAMEIVYDDARLKEVMEEALSECPGMPVLIERFLEDAVEVDVDGVSDGEEVFVGAVMEHIEEAGVHSGDSSCVIPAYSLGEEAIEEIERQSALLAKALKVCGLFNVQLAIRGNRVYVLEINPRASRTIPFVSKAIGIPLVKVATKLMLGRKLREFGLKKNGAPEYVSVKKPVFPFARFSGVDTILGPEMRSTGEVMGIDSTFGRAYAKAQLASEGSLPMCGTAFISVNDRDKRAIISLAKRLESLGFRILATRGTARTLKMSGLVVQTVYKVKEGRPDIAQLITRGDVDLVINTPLGRRSRFDEPAIRRSALRTNIPCVTTISCASALVTAIEEARENWISVRSLQEYHA</sequence>
<dbReference type="InterPro" id="IPR006275">
    <property type="entry name" value="CPSase_lsu"/>
</dbReference>
<keyword evidence="8" id="KW-0479">Metal-binding</keyword>
<feature type="binding site" evidence="19">
    <location>
        <position position="301"/>
    </location>
    <ligand>
        <name>Mn(2+)</name>
        <dbReference type="ChEBI" id="CHEBI:29035"/>
        <label>2</label>
    </ligand>
</feature>
<keyword evidence="12" id="KW-0460">Magnesium</keyword>
<dbReference type="GO" id="GO:0044205">
    <property type="term" value="P:'de novo' UMP biosynthetic process"/>
    <property type="evidence" value="ECO:0007669"/>
    <property type="project" value="UniProtKB-UniRule"/>
</dbReference>
<dbReference type="InterPro" id="IPR005483">
    <property type="entry name" value="CPSase_dom"/>
</dbReference>
<dbReference type="GO" id="GO:0005524">
    <property type="term" value="F:ATP binding"/>
    <property type="evidence" value="ECO:0007669"/>
    <property type="project" value="UniProtKB-UniRule"/>
</dbReference>
<keyword evidence="9 19" id="KW-0677">Repeat</keyword>
<dbReference type="GO" id="GO:0004087">
    <property type="term" value="F:carbamoyl-phosphate synthase (ammonia) activity"/>
    <property type="evidence" value="ECO:0007669"/>
    <property type="project" value="UniProtKB-EC"/>
</dbReference>
<feature type="binding site" evidence="19">
    <location>
        <position position="823"/>
    </location>
    <ligand>
        <name>Mg(2+)</name>
        <dbReference type="ChEBI" id="CHEBI:18420"/>
        <label>3</label>
    </ligand>
</feature>
<dbReference type="FunFam" id="3.30.470.20:FF:000013">
    <property type="entry name" value="Carbamoyl-phosphate synthase large chain"/>
    <property type="match status" value="1"/>
</dbReference>
<dbReference type="AlphaFoldDB" id="A0A523UUL0"/>
<dbReference type="Gene3D" id="3.30.470.20">
    <property type="entry name" value="ATP-grasp fold, B domain"/>
    <property type="match status" value="2"/>
</dbReference>
<keyword evidence="11 19" id="KW-0067">ATP-binding</keyword>
<feature type="binding site" evidence="19">
    <location>
        <position position="129"/>
    </location>
    <ligand>
        <name>ATP</name>
        <dbReference type="ChEBI" id="CHEBI:30616"/>
        <label>1</label>
    </ligand>
</feature>
<dbReference type="InterPro" id="IPR005479">
    <property type="entry name" value="CPAse_ATP-bd"/>
</dbReference>
<accession>A0A523UUL0</accession>
<feature type="binding site" evidence="19">
    <location>
        <position position="748"/>
    </location>
    <ligand>
        <name>ATP</name>
        <dbReference type="ChEBI" id="CHEBI:30616"/>
        <label>2</label>
    </ligand>
</feature>
<evidence type="ECO:0000259" key="20">
    <source>
        <dbReference type="PROSITE" id="PS50975"/>
    </source>
</evidence>
<feature type="binding site" evidence="19">
    <location>
        <position position="215"/>
    </location>
    <ligand>
        <name>ATP</name>
        <dbReference type="ChEBI" id="CHEBI:30616"/>
        <label>1</label>
    </ligand>
</feature>
<dbReference type="InterPro" id="IPR033937">
    <property type="entry name" value="MGS_CPS_CarB"/>
</dbReference>
<feature type="binding site" evidence="19">
    <location>
        <position position="285"/>
    </location>
    <ligand>
        <name>Mn(2+)</name>
        <dbReference type="ChEBI" id="CHEBI:29035"/>
        <label>1</label>
    </ligand>
</feature>
<feature type="binding site" evidence="19">
    <location>
        <position position="299"/>
    </location>
    <ligand>
        <name>Mn(2+)</name>
        <dbReference type="ChEBI" id="CHEBI:29035"/>
        <label>1</label>
    </ligand>
</feature>
<keyword evidence="7 19" id="KW-0028">Amino-acid biosynthesis</keyword>
<dbReference type="InterPro" id="IPR011607">
    <property type="entry name" value="MGS-like_dom"/>
</dbReference>
<feature type="binding site" evidence="19">
    <location>
        <position position="835"/>
    </location>
    <ligand>
        <name>Mn(2+)</name>
        <dbReference type="ChEBI" id="CHEBI:29035"/>
        <label>4</label>
    </ligand>
</feature>
<dbReference type="GO" id="GO:0005737">
    <property type="term" value="C:cytoplasm"/>
    <property type="evidence" value="ECO:0007669"/>
    <property type="project" value="TreeGrafter"/>
</dbReference>
<dbReference type="GO" id="GO:0004088">
    <property type="term" value="F:carbamoyl-phosphate synthase (glutamine-hydrolyzing) activity"/>
    <property type="evidence" value="ECO:0007669"/>
    <property type="project" value="UniProtKB-UniRule"/>
</dbReference>
<dbReference type="Proteomes" id="UP000315525">
    <property type="component" value="Unassembled WGS sequence"/>
</dbReference>
<dbReference type="Pfam" id="PF02787">
    <property type="entry name" value="CPSase_L_D3"/>
    <property type="match status" value="1"/>
</dbReference>
<evidence type="ECO:0000256" key="1">
    <source>
        <dbReference type="ARBA" id="ARBA00001936"/>
    </source>
</evidence>
<feature type="domain" description="ATP-grasp" evidence="20">
    <location>
        <begin position="133"/>
        <end position="328"/>
    </location>
</feature>
<feature type="binding site" evidence="19">
    <location>
        <position position="709"/>
    </location>
    <ligand>
        <name>ATP</name>
        <dbReference type="ChEBI" id="CHEBI:30616"/>
        <label>2</label>
    </ligand>
</feature>
<dbReference type="EMBL" id="SOJN01000070">
    <property type="protein sequence ID" value="TET46029.1"/>
    <property type="molecule type" value="Genomic_DNA"/>
</dbReference>
<dbReference type="UniPathway" id="UPA00070">
    <property type="reaction ID" value="UER00115"/>
</dbReference>
<evidence type="ECO:0000256" key="13">
    <source>
        <dbReference type="ARBA" id="ARBA00022975"/>
    </source>
</evidence>
<gene>
    <name evidence="19 22" type="primary">carB</name>
    <name evidence="22" type="ORF">E3J62_05690</name>
</gene>
<feature type="binding site" evidence="19">
    <location>
        <position position="783"/>
    </location>
    <ligand>
        <name>ATP</name>
        <dbReference type="ChEBI" id="CHEBI:30616"/>
        <label>2</label>
    </ligand>
</feature>
<feature type="binding site" evidence="19">
    <location>
        <position position="299"/>
    </location>
    <ligand>
        <name>Mg(2+)</name>
        <dbReference type="ChEBI" id="CHEBI:18420"/>
        <label>1</label>
    </ligand>
</feature>
<keyword evidence="6 19" id="KW-0436">Ligase</keyword>
<dbReference type="SMART" id="SM00851">
    <property type="entry name" value="MGS"/>
    <property type="match status" value="1"/>
</dbReference>
<evidence type="ECO:0000313" key="23">
    <source>
        <dbReference type="Proteomes" id="UP000315525"/>
    </source>
</evidence>
<evidence type="ECO:0000313" key="22">
    <source>
        <dbReference type="EMBL" id="TET46029.1"/>
    </source>
</evidence>
<comment type="pathway">
    <text evidence="3 19">Amino-acid biosynthesis; L-arginine biosynthesis; carbamoyl phosphate from bicarbonate: step 1/1.</text>
</comment>
<feature type="region of interest" description="Allosteric domain" evidence="19">
    <location>
        <begin position="931"/>
        <end position="1066"/>
    </location>
</feature>
<dbReference type="GO" id="GO:0006526">
    <property type="term" value="P:L-arginine biosynthetic process"/>
    <property type="evidence" value="ECO:0007669"/>
    <property type="project" value="UniProtKB-UniRule"/>
</dbReference>
<dbReference type="PROSITE" id="PS50975">
    <property type="entry name" value="ATP_GRASP"/>
    <property type="match status" value="2"/>
</dbReference>
<feature type="domain" description="MGS-like" evidence="21">
    <location>
        <begin position="931"/>
        <end position="1066"/>
    </location>
</feature>
<feature type="binding site" evidence="19">
    <location>
        <position position="755"/>
    </location>
    <ligand>
        <name>ATP</name>
        <dbReference type="ChEBI" id="CHEBI:30616"/>
        <label>2</label>
    </ligand>
</feature>
<dbReference type="HAMAP" id="MF_01210_B">
    <property type="entry name" value="CPSase_L_chain_B"/>
    <property type="match status" value="1"/>
</dbReference>
<dbReference type="SUPFAM" id="SSF56059">
    <property type="entry name" value="Glutathione synthetase ATP-binding domain-like"/>
    <property type="match status" value="2"/>
</dbReference>
<feature type="binding site" evidence="19">
    <location>
        <position position="208"/>
    </location>
    <ligand>
        <name>ATP</name>
        <dbReference type="ChEBI" id="CHEBI:30616"/>
        <label>1</label>
    </ligand>
</feature>
<feature type="binding site" evidence="19">
    <location>
        <position position="169"/>
    </location>
    <ligand>
        <name>ATP</name>
        <dbReference type="ChEBI" id="CHEBI:30616"/>
        <label>1</label>
    </ligand>
</feature>
<dbReference type="InterPro" id="IPR058047">
    <property type="entry name" value="CPSase_preATP-grasp"/>
</dbReference>
<keyword evidence="10 19" id="KW-0547">Nucleotide-binding</keyword>
<comment type="caution">
    <text evidence="22">The sequence shown here is derived from an EMBL/GenBank/DDBJ whole genome shotgun (WGS) entry which is preliminary data.</text>
</comment>
<dbReference type="Pfam" id="PF02786">
    <property type="entry name" value="CPSase_L_D2"/>
    <property type="match status" value="2"/>
</dbReference>
<dbReference type="Pfam" id="PF25596">
    <property type="entry name" value="CPSase_L_D1"/>
    <property type="match status" value="2"/>
</dbReference>
<dbReference type="EC" id="6.3.4.16" evidence="19"/>
<dbReference type="Gene3D" id="3.40.50.20">
    <property type="match status" value="2"/>
</dbReference>
<feature type="binding site" evidence="19">
    <location>
        <position position="299"/>
    </location>
    <ligand>
        <name>ATP</name>
        <dbReference type="ChEBI" id="CHEBI:30616"/>
        <label>1</label>
    </ligand>
</feature>
<dbReference type="InterPro" id="IPR036897">
    <property type="entry name" value="CarbamoylP_synth_lsu_oligo_sf"/>
</dbReference>
<evidence type="ECO:0000256" key="15">
    <source>
        <dbReference type="ARBA" id="ARBA00047359"/>
    </source>
</evidence>
<evidence type="ECO:0000256" key="5">
    <source>
        <dbReference type="ARBA" id="ARBA00022571"/>
    </source>
</evidence>
<evidence type="ECO:0000256" key="14">
    <source>
        <dbReference type="ARBA" id="ARBA00023211"/>
    </source>
</evidence>
<evidence type="ECO:0000256" key="6">
    <source>
        <dbReference type="ARBA" id="ARBA00022598"/>
    </source>
</evidence>
<feature type="binding site" evidence="19">
    <location>
        <position position="242"/>
    </location>
    <ligand>
        <name>ATP</name>
        <dbReference type="ChEBI" id="CHEBI:30616"/>
        <label>1</label>
    </ligand>
</feature>
<feature type="binding site" evidence="19">
    <location>
        <position position="780"/>
    </location>
    <ligand>
        <name>ATP</name>
        <dbReference type="ChEBI" id="CHEBI:30616"/>
        <label>2</label>
    </ligand>
</feature>
<feature type="binding site" evidence="19">
    <location>
        <position position="750"/>
    </location>
    <ligand>
        <name>ATP</name>
        <dbReference type="ChEBI" id="CHEBI:30616"/>
        <label>2</label>
    </ligand>
</feature>
<feature type="binding site" evidence="19">
    <location>
        <position position="285"/>
    </location>
    <ligand>
        <name>ATP</name>
        <dbReference type="ChEBI" id="CHEBI:30616"/>
        <label>1</label>
    </ligand>
</feature>
<dbReference type="SMART" id="SM01096">
    <property type="entry name" value="CPSase_L_D3"/>
    <property type="match status" value="1"/>
</dbReference>
<evidence type="ECO:0000256" key="18">
    <source>
        <dbReference type="ARBA" id="ARBA00062056"/>
    </source>
</evidence>
<dbReference type="NCBIfam" id="TIGR01369">
    <property type="entry name" value="CPSaseII_lrg"/>
    <property type="match status" value="1"/>
</dbReference>
<organism evidence="22 23">
    <name type="scientific">candidate division TA06 bacterium</name>
    <dbReference type="NCBI Taxonomy" id="2250710"/>
    <lineage>
        <taxon>Bacteria</taxon>
        <taxon>Bacteria division TA06</taxon>
    </lineage>
</organism>
<feature type="binding site" evidence="19">
    <location>
        <position position="175"/>
    </location>
    <ligand>
        <name>ATP</name>
        <dbReference type="ChEBI" id="CHEBI:30616"/>
        <label>1</label>
    </ligand>
</feature>
<dbReference type="PANTHER" id="PTHR11405:SF53">
    <property type="entry name" value="CARBAMOYL-PHOSPHATE SYNTHASE [AMMONIA], MITOCHONDRIAL"/>
    <property type="match status" value="1"/>
</dbReference>
<comment type="function">
    <text evidence="17 19">Large subunit of the glutamine-dependent carbamoyl phosphate synthetase (CPSase). CPSase catalyzes the formation of carbamoyl phosphate from the ammonia moiety of glutamine, carbonate, and phosphate donated by ATP, constituting the first step of 2 biosynthetic pathways, one leading to arginine and/or urea and the other to pyrimidine nucleotides. The large subunit (synthetase) binds the substrates ammonia (free or transferred from glutamine from the small subunit), hydrogencarbonate and ATP and carries out an ATP-coupled ligase reaction, activating hydrogencarbonate by forming carboxy phosphate which reacts with ammonia to form carbamoyl phosphate.</text>
</comment>
<dbReference type="HAMAP" id="MF_01210_A">
    <property type="entry name" value="CPSase_L_chain_A"/>
    <property type="match status" value="1"/>
</dbReference>